<name>K4ERU2_9BBAC</name>
<evidence type="ECO:0000313" key="2">
    <source>
        <dbReference type="Proteomes" id="UP000201571"/>
    </source>
</evidence>
<protein>
    <submittedName>
        <fullName evidence="1">Uncharacterized protein</fullName>
    </submittedName>
</protein>
<sequence>MNQLEVTNNVDLFLNFIENTDLCSDASLEEVLIEEMCNMSRQELIKFLLFVKKERMSGTIVSFYEKTGVQWYTLDDNCNKCDNVTSNERHIMDFYECERCKKSKFFYYKYDDDMYDFIMNRNNYCVKCIAPLYNIVDVEYDVNYNCFH</sequence>
<dbReference type="Proteomes" id="UP000201571">
    <property type="component" value="Segment"/>
</dbReference>
<accession>K4ERU2</accession>
<proteinExistence type="predicted"/>
<organism evidence="1 2">
    <name type="scientific">Epinotia aporema granulovirus</name>
    <dbReference type="NCBI Taxonomy" id="166056"/>
    <lineage>
        <taxon>Viruses</taxon>
        <taxon>Viruses incertae sedis</taxon>
        <taxon>Naldaviricetes</taxon>
        <taxon>Lefavirales</taxon>
        <taxon>Baculoviridae</taxon>
        <taxon>Betabaculovirus</taxon>
        <taxon>Betabaculovirus epaporemae</taxon>
    </lineage>
</organism>
<dbReference type="RefSeq" id="YP_006908562.1">
    <property type="nucleotide sequence ID" value="NC_018875.1"/>
</dbReference>
<dbReference type="EMBL" id="JN408834">
    <property type="protein sequence ID" value="AER41480.1"/>
    <property type="molecule type" value="Genomic_DNA"/>
</dbReference>
<reference evidence="1 2" key="1">
    <citation type="journal article" date="2012" name="BMC Genomics">
        <title>Genome of Epinotia aporema granulovirus (EpapGV), a polyorganotropic fast killing betabaculovirus with a novel thymidylate kinase gene.</title>
        <authorList>
            <person name="Ferrelli M.L."/>
            <person name="Salvador R."/>
            <person name="Biedma M.E."/>
            <person name="Berretta M.F."/>
            <person name="Haase S."/>
            <person name="Sciocco-Cap A."/>
            <person name="Ghiringhelli P.D."/>
            <person name="Romanowski V."/>
        </authorList>
    </citation>
    <scope>NUCLEOTIDE SEQUENCE [LARGE SCALE GENOMIC DNA]</scope>
</reference>
<dbReference type="KEGG" id="vg:13842670"/>
<dbReference type="GeneID" id="13842670"/>
<evidence type="ECO:0000313" key="1">
    <source>
        <dbReference type="EMBL" id="AER41480.1"/>
    </source>
</evidence>
<keyword evidence="2" id="KW-1185">Reference proteome</keyword>